<feature type="transmembrane region" description="Helical" evidence="12">
    <location>
        <begin position="56"/>
        <end position="77"/>
    </location>
</feature>
<name>A0A8B7NAC2_HYAAZ</name>
<feature type="transmembrane region" description="Helical" evidence="12">
    <location>
        <begin position="374"/>
        <end position="392"/>
    </location>
</feature>
<dbReference type="Proteomes" id="UP000694843">
    <property type="component" value="Unplaced"/>
</dbReference>
<sequence length="455" mass="50474">MNESLLWIDENLTYRHDTNTEVDILPGYFDNDVSVNNSSLASANITSSTSLFITKVIVMILIITVAVLGNSLVIVSISIHRRLHCPANYLLVSLATADLLVALCAMTFNLSVELSGGTWHFGYIMCDVWNSFDVYFSTVSIMHLCSISVDRYYAIVRPLEYPQTMTNNMLSYMLCQAWLAPTLISFVPIFLGWYTTEDHLKELLMNPTRCTFKVNAVYAVMSSTFSFWLPCAVMAVMYFRIFQEARKQERAMLTRASSSASSAAARLNGTPADPKHMLLAALQGVPLAATPTHQEFIMKSLTESPGRNSATSSSCRTGGDSGRTNSRRGTNSTASSTPVLWPGMVATPKRNASSSSSAAANSAGKREHKAARTLGLIMGAFVMCWLPFFTWYVSTNVCGPKCFCPPEVVTVVFWIGYFNSTLNPFIYAYVRADFRHAFRNTLTRCCILRHPTDFV</sequence>
<feature type="compositionally biased region" description="Low complexity" evidence="11">
    <location>
        <begin position="351"/>
        <end position="363"/>
    </location>
</feature>
<evidence type="ECO:0000256" key="3">
    <source>
        <dbReference type="ARBA" id="ARBA00022475"/>
    </source>
</evidence>
<keyword evidence="8 10" id="KW-0675">Receptor</keyword>
<evidence type="ECO:0000259" key="13">
    <source>
        <dbReference type="PROSITE" id="PS50262"/>
    </source>
</evidence>
<feature type="region of interest" description="Disordered" evidence="11">
    <location>
        <begin position="301"/>
        <end position="364"/>
    </location>
</feature>
<evidence type="ECO:0000256" key="7">
    <source>
        <dbReference type="ARBA" id="ARBA00023136"/>
    </source>
</evidence>
<evidence type="ECO:0000313" key="15">
    <source>
        <dbReference type="RefSeq" id="XP_018010530.1"/>
    </source>
</evidence>
<dbReference type="Pfam" id="PF00001">
    <property type="entry name" value="7tm_1"/>
    <property type="match status" value="1"/>
</dbReference>
<feature type="transmembrane region" description="Helical" evidence="12">
    <location>
        <begin position="412"/>
        <end position="430"/>
    </location>
</feature>
<evidence type="ECO:0000256" key="10">
    <source>
        <dbReference type="RuleBase" id="RU000688"/>
    </source>
</evidence>
<dbReference type="OMA" id="YKEERIM"/>
<organism evidence="14 15">
    <name type="scientific">Hyalella azteca</name>
    <name type="common">Amphipod</name>
    <dbReference type="NCBI Taxonomy" id="294128"/>
    <lineage>
        <taxon>Eukaryota</taxon>
        <taxon>Metazoa</taxon>
        <taxon>Ecdysozoa</taxon>
        <taxon>Arthropoda</taxon>
        <taxon>Crustacea</taxon>
        <taxon>Multicrustacea</taxon>
        <taxon>Malacostraca</taxon>
        <taxon>Eumalacostraca</taxon>
        <taxon>Peracarida</taxon>
        <taxon>Amphipoda</taxon>
        <taxon>Senticaudata</taxon>
        <taxon>Talitrida</taxon>
        <taxon>Talitroidea</taxon>
        <taxon>Hyalellidae</taxon>
        <taxon>Hyalella</taxon>
    </lineage>
</organism>
<dbReference type="SMART" id="SM01381">
    <property type="entry name" value="7TM_GPCR_Srsx"/>
    <property type="match status" value="1"/>
</dbReference>
<dbReference type="PANTHER" id="PTHR24248">
    <property type="entry name" value="ADRENERGIC RECEPTOR-RELATED G-PROTEIN COUPLED RECEPTOR"/>
    <property type="match status" value="1"/>
</dbReference>
<evidence type="ECO:0000313" key="14">
    <source>
        <dbReference type="Proteomes" id="UP000694843"/>
    </source>
</evidence>
<feature type="domain" description="G-protein coupled receptors family 1 profile" evidence="13">
    <location>
        <begin position="69"/>
        <end position="427"/>
    </location>
</feature>
<dbReference type="OrthoDB" id="5957871at2759"/>
<feature type="transmembrane region" description="Helical" evidence="12">
    <location>
        <begin position="132"/>
        <end position="149"/>
    </location>
</feature>
<dbReference type="Gene3D" id="1.20.1070.10">
    <property type="entry name" value="Rhodopsin 7-helix transmembrane proteins"/>
    <property type="match status" value="2"/>
</dbReference>
<dbReference type="AlphaFoldDB" id="A0A8B7NAC2"/>
<comment type="subcellular location">
    <subcellularLocation>
        <location evidence="1">Cell membrane</location>
        <topology evidence="1">Multi-pass membrane protein</topology>
    </subcellularLocation>
</comment>
<dbReference type="GO" id="GO:0005886">
    <property type="term" value="C:plasma membrane"/>
    <property type="evidence" value="ECO:0007669"/>
    <property type="project" value="UniProtKB-SubCell"/>
</dbReference>
<dbReference type="GO" id="GO:0043410">
    <property type="term" value="P:positive regulation of MAPK cascade"/>
    <property type="evidence" value="ECO:0007669"/>
    <property type="project" value="TreeGrafter"/>
</dbReference>
<dbReference type="RefSeq" id="XP_018010530.1">
    <property type="nucleotide sequence ID" value="XM_018155041.2"/>
</dbReference>
<accession>A0A8B7NAC2</accession>
<keyword evidence="3" id="KW-1003">Cell membrane</keyword>
<evidence type="ECO:0000256" key="8">
    <source>
        <dbReference type="ARBA" id="ARBA00023170"/>
    </source>
</evidence>
<proteinExistence type="inferred from homology"/>
<comment type="similarity">
    <text evidence="2 10">Belongs to the G-protein coupled receptor 1 family.</text>
</comment>
<keyword evidence="6 10" id="KW-0297">G-protein coupled receptor</keyword>
<dbReference type="SUPFAM" id="SSF81321">
    <property type="entry name" value="Family A G protein-coupled receptor-like"/>
    <property type="match status" value="1"/>
</dbReference>
<dbReference type="InterPro" id="IPR000276">
    <property type="entry name" value="GPCR_Rhodpsn"/>
</dbReference>
<keyword evidence="7 12" id="KW-0472">Membrane</keyword>
<evidence type="ECO:0000256" key="2">
    <source>
        <dbReference type="ARBA" id="ARBA00010663"/>
    </source>
</evidence>
<gene>
    <name evidence="15" type="primary">LOC108667936</name>
</gene>
<dbReference type="PROSITE" id="PS50262">
    <property type="entry name" value="G_PROTEIN_RECEP_F1_2"/>
    <property type="match status" value="1"/>
</dbReference>
<evidence type="ECO:0000256" key="9">
    <source>
        <dbReference type="ARBA" id="ARBA00023224"/>
    </source>
</evidence>
<evidence type="ECO:0000256" key="6">
    <source>
        <dbReference type="ARBA" id="ARBA00023040"/>
    </source>
</evidence>
<keyword evidence="9 10" id="KW-0807">Transducer</keyword>
<dbReference type="PANTHER" id="PTHR24248:SF66">
    <property type="entry name" value="OCTOPAMINE RECEPTOR BETA-3R"/>
    <property type="match status" value="1"/>
</dbReference>
<protein>
    <submittedName>
        <fullName evidence="15">Octopamine receptor beta-3R-like</fullName>
    </submittedName>
</protein>
<feature type="transmembrane region" description="Helical" evidence="12">
    <location>
        <begin position="170"/>
        <end position="196"/>
    </location>
</feature>
<keyword evidence="14" id="KW-1185">Reference proteome</keyword>
<evidence type="ECO:0000256" key="4">
    <source>
        <dbReference type="ARBA" id="ARBA00022692"/>
    </source>
</evidence>
<evidence type="ECO:0000256" key="5">
    <source>
        <dbReference type="ARBA" id="ARBA00022989"/>
    </source>
</evidence>
<dbReference type="InterPro" id="IPR017452">
    <property type="entry name" value="GPCR_Rhodpsn_7TM"/>
</dbReference>
<dbReference type="KEGG" id="hazt:108667936"/>
<keyword evidence="5 12" id="KW-1133">Transmembrane helix</keyword>
<dbReference type="GeneID" id="108667936"/>
<reference evidence="15" key="1">
    <citation type="submission" date="2025-08" db="UniProtKB">
        <authorList>
            <consortium name="RefSeq"/>
        </authorList>
    </citation>
    <scope>IDENTIFICATION</scope>
    <source>
        <tissue evidence="15">Whole organism</tissue>
    </source>
</reference>
<dbReference type="PRINTS" id="PR00237">
    <property type="entry name" value="GPCRRHODOPSN"/>
</dbReference>
<evidence type="ECO:0000256" key="11">
    <source>
        <dbReference type="SAM" id="MobiDB-lite"/>
    </source>
</evidence>
<feature type="transmembrane region" description="Helical" evidence="12">
    <location>
        <begin position="216"/>
        <end position="242"/>
    </location>
</feature>
<evidence type="ECO:0000256" key="1">
    <source>
        <dbReference type="ARBA" id="ARBA00004651"/>
    </source>
</evidence>
<dbReference type="GO" id="GO:0004989">
    <property type="term" value="F:octopamine receptor activity"/>
    <property type="evidence" value="ECO:0007669"/>
    <property type="project" value="TreeGrafter"/>
</dbReference>
<evidence type="ECO:0000256" key="12">
    <source>
        <dbReference type="SAM" id="Phobius"/>
    </source>
</evidence>
<keyword evidence="4 10" id="KW-0812">Transmembrane</keyword>
<dbReference type="GO" id="GO:0071880">
    <property type="term" value="P:adenylate cyclase-activating adrenergic receptor signaling pathway"/>
    <property type="evidence" value="ECO:0007669"/>
    <property type="project" value="TreeGrafter"/>
</dbReference>
<dbReference type="PROSITE" id="PS00237">
    <property type="entry name" value="G_PROTEIN_RECEP_F1_1"/>
    <property type="match status" value="1"/>
</dbReference>
<feature type="compositionally biased region" description="Polar residues" evidence="11">
    <location>
        <begin position="301"/>
        <end position="338"/>
    </location>
</feature>
<feature type="transmembrane region" description="Helical" evidence="12">
    <location>
        <begin position="89"/>
        <end position="112"/>
    </location>
</feature>